<evidence type="ECO:0000256" key="2">
    <source>
        <dbReference type="ARBA" id="ARBA00022465"/>
    </source>
</evidence>
<dbReference type="InterPro" id="IPR003458">
    <property type="entry name" value="Phage_T4_Gp38_tail_assem"/>
</dbReference>
<keyword evidence="6" id="KW-1185">Reference proteome</keyword>
<sequence length="150" mass="17174">METSYRFEDQMYFSCKDGLGWLAESLKDEYIKNGSWDSRAKPVSFQVYAEYALGNSPEGKMLGSTDDGYPCWVDIPPKTKHQLITEAEDKKSGLMQGAREVISPLQDAIDLEMATQEETQKLTAWKRYRVLLNRLDTSNAPDIDWPKKPE</sequence>
<dbReference type="InterPro" id="IPR051220">
    <property type="entry name" value="TFA_Chaperone"/>
</dbReference>
<dbReference type="KEGG" id="vg:7020927"/>
<dbReference type="PANTHER" id="PTHR34413">
    <property type="entry name" value="PROPHAGE TAIL FIBER ASSEMBLY PROTEIN HOMOLOG TFAE-RELATED-RELATED"/>
    <property type="match status" value="1"/>
</dbReference>
<gene>
    <name evidence="5" type="primary">P37</name>
    <name evidence="5" type="ORF">APSE228</name>
</gene>
<evidence type="ECO:0000313" key="6">
    <source>
        <dbReference type="Proteomes" id="UP000002726"/>
    </source>
</evidence>
<evidence type="ECO:0000256" key="1">
    <source>
        <dbReference type="ARBA" id="ARBA00008579"/>
    </source>
</evidence>
<keyword evidence="3" id="KW-1246">Viral tail fiber assembly</keyword>
<proteinExistence type="inferred from homology"/>
<name>B6SCW7_9CAUD</name>
<protein>
    <submittedName>
        <fullName evidence="5">Tail fiber</fullName>
    </submittedName>
</protein>
<accession>B6SCW7</accession>
<dbReference type="RefSeq" id="YP_002308541.1">
    <property type="nucleotide sequence ID" value="NC_011551.1"/>
</dbReference>
<organism evidence="5 6">
    <name type="scientific">Bacteriophage APSE-2</name>
    <dbReference type="NCBI Taxonomy" id="340054"/>
    <lineage>
        <taxon>Viruses</taxon>
        <taxon>Duplodnaviria</taxon>
        <taxon>Heunggongvirae</taxon>
        <taxon>Uroviricota</taxon>
        <taxon>Caudoviricetes</taxon>
        <taxon>Sendosyvirus</taxon>
        <taxon>Sendosyvirus APSE2</taxon>
    </lineage>
</organism>
<dbReference type="GeneID" id="7020927"/>
<dbReference type="OrthoDB" id="11867at10239"/>
<dbReference type="Proteomes" id="UP000002726">
    <property type="component" value="Segment"/>
</dbReference>
<reference evidence="5 6" key="1">
    <citation type="journal article" date="2005" name="Proc. Natl. Acad. Sci. U.S.A.">
        <title>The players in a mutualistic symbiosis: insects, bacteria, viruses, and virulence genes.</title>
        <authorList>
            <person name="Moran N.A."/>
            <person name="Degnan P.H."/>
            <person name="Santos S.R."/>
            <person name="Dunbar H.E."/>
            <person name="Ochman H."/>
        </authorList>
    </citation>
    <scope>NUCLEOTIDE SEQUENCE</scope>
    <source>
        <strain evidence="5">T5A</strain>
    </source>
</reference>
<evidence type="ECO:0000256" key="3">
    <source>
        <dbReference type="ARBA" id="ARBA00023138"/>
    </source>
</evidence>
<dbReference type="Pfam" id="PF02413">
    <property type="entry name" value="Caudo_TAP"/>
    <property type="match status" value="1"/>
</dbReference>
<reference evidence="5 6" key="2">
    <citation type="journal article" date="2008" name="Appl. Environ. Microbiol.">
        <title>Diverse phage-encoded toxins in a protective insect endosymbiont.</title>
        <authorList>
            <person name="Degnan P.H."/>
            <person name="Moran N.A."/>
        </authorList>
    </citation>
    <scope>NUCLEOTIDE SEQUENCE</scope>
    <source>
        <strain evidence="5">T5A</strain>
    </source>
</reference>
<dbReference type="PANTHER" id="PTHR34413:SF2">
    <property type="entry name" value="PROPHAGE TAIL FIBER ASSEMBLY PROTEIN HOMOLOG TFAE-RELATED"/>
    <property type="match status" value="1"/>
</dbReference>
<comment type="similarity">
    <text evidence="1">Belongs to the tfa family.</text>
</comment>
<dbReference type="GO" id="GO:0098004">
    <property type="term" value="P:virus tail fiber assembly"/>
    <property type="evidence" value="ECO:0007669"/>
    <property type="project" value="UniProtKB-KW"/>
</dbReference>
<evidence type="ECO:0000313" key="5">
    <source>
        <dbReference type="EMBL" id="ACJ10190.1"/>
    </source>
</evidence>
<keyword evidence="4" id="KW-0143">Chaperone</keyword>
<dbReference type="EMBL" id="EU794049">
    <property type="protein sequence ID" value="ACJ10190.1"/>
    <property type="molecule type" value="Genomic_DNA"/>
</dbReference>
<evidence type="ECO:0000256" key="4">
    <source>
        <dbReference type="ARBA" id="ARBA00023186"/>
    </source>
</evidence>
<keyword evidence="2" id="KW-1245">Viral tail assembly</keyword>
<keyword evidence="2" id="KW-1188">Viral release from host cell</keyword>